<organism evidence="1 2">
    <name type="scientific">Xenopus laevis</name>
    <name type="common">African clawed frog</name>
    <dbReference type="NCBI Taxonomy" id="8355"/>
    <lineage>
        <taxon>Eukaryota</taxon>
        <taxon>Metazoa</taxon>
        <taxon>Chordata</taxon>
        <taxon>Craniata</taxon>
        <taxon>Vertebrata</taxon>
        <taxon>Euteleostomi</taxon>
        <taxon>Amphibia</taxon>
        <taxon>Batrachia</taxon>
        <taxon>Anura</taxon>
        <taxon>Pipoidea</taxon>
        <taxon>Pipidae</taxon>
        <taxon>Xenopodinae</taxon>
        <taxon>Xenopus</taxon>
        <taxon>Xenopus</taxon>
    </lineage>
</organism>
<feature type="non-terminal residue" evidence="1">
    <location>
        <position position="1"/>
    </location>
</feature>
<reference evidence="2" key="1">
    <citation type="journal article" date="2016" name="Nature">
        <title>Genome evolution in the allotetraploid frog Xenopus laevis.</title>
        <authorList>
            <person name="Session A.M."/>
            <person name="Uno Y."/>
            <person name="Kwon T."/>
            <person name="Chapman J.A."/>
            <person name="Toyoda A."/>
            <person name="Takahashi S."/>
            <person name="Fukui A."/>
            <person name="Hikosaka A."/>
            <person name="Suzuki A."/>
            <person name="Kondo M."/>
            <person name="van Heeringen S.J."/>
            <person name="Quigley I."/>
            <person name="Heinz S."/>
            <person name="Ogino H."/>
            <person name="Ochi H."/>
            <person name="Hellsten U."/>
            <person name="Lyons J.B."/>
            <person name="Simakov O."/>
            <person name="Putnam N."/>
            <person name="Stites J."/>
            <person name="Kuroki Y."/>
            <person name="Tanaka T."/>
            <person name="Michiue T."/>
            <person name="Watanabe M."/>
            <person name="Bogdanovic O."/>
            <person name="Lister R."/>
            <person name="Georgiou G."/>
            <person name="Paranjpe S.S."/>
            <person name="van Kruijsbergen I."/>
            <person name="Shu S."/>
            <person name="Carlson J."/>
            <person name="Kinoshita T."/>
            <person name="Ohta Y."/>
            <person name="Mawaribuchi S."/>
            <person name="Jenkins J."/>
            <person name="Grimwood J."/>
            <person name="Schmutz J."/>
            <person name="Mitros T."/>
            <person name="Mozaffari S.V."/>
            <person name="Suzuki Y."/>
            <person name="Haramoto Y."/>
            <person name="Yamamoto T.S."/>
            <person name="Takagi C."/>
            <person name="Heald R."/>
            <person name="Miller K."/>
            <person name="Haudenschild C."/>
            <person name="Kitzman J."/>
            <person name="Nakayama T."/>
            <person name="Izutsu Y."/>
            <person name="Robert J."/>
            <person name="Fortriede J."/>
            <person name="Burns K."/>
            <person name="Lotay V."/>
            <person name="Karimi K."/>
            <person name="Yasuoka Y."/>
            <person name="Dichmann D.S."/>
            <person name="Flajnik M.F."/>
            <person name="Houston D.W."/>
            <person name="Shendure J."/>
            <person name="DuPasquier L."/>
            <person name="Vize P.D."/>
            <person name="Zorn A.M."/>
            <person name="Ito M."/>
            <person name="Marcotte E.M."/>
            <person name="Wallingford J.B."/>
            <person name="Ito Y."/>
            <person name="Asashima M."/>
            <person name="Ueno N."/>
            <person name="Matsuda Y."/>
            <person name="Veenstra G.J."/>
            <person name="Fujiyama A."/>
            <person name="Harland R.M."/>
            <person name="Taira M."/>
            <person name="Rokhsar D.S."/>
        </authorList>
    </citation>
    <scope>NUCLEOTIDE SEQUENCE [LARGE SCALE GENOMIC DNA]</scope>
    <source>
        <strain evidence="2">J</strain>
    </source>
</reference>
<name>A0A974CCL2_XENLA</name>
<accession>A0A974CCL2</accession>
<sequence length="74" mass="8402">CTHTIYNTKANHQGLDVAGSNVVRHQNATDLPFTSLWYPFQWDSTTEQKGTCGGIEGGCYTQRRPQCKRGHNYR</sequence>
<dbReference type="EMBL" id="CM004479">
    <property type="protein sequence ID" value="OCT70810.1"/>
    <property type="molecule type" value="Genomic_DNA"/>
</dbReference>
<evidence type="ECO:0000313" key="2">
    <source>
        <dbReference type="Proteomes" id="UP000694892"/>
    </source>
</evidence>
<gene>
    <name evidence="1" type="ORF">XELAEV_18037734mg</name>
</gene>
<evidence type="ECO:0000313" key="1">
    <source>
        <dbReference type="EMBL" id="OCT70810.1"/>
    </source>
</evidence>
<dbReference type="AlphaFoldDB" id="A0A974CCL2"/>
<protein>
    <submittedName>
        <fullName evidence="1">Uncharacterized protein</fullName>
    </submittedName>
</protein>
<dbReference type="Proteomes" id="UP000694892">
    <property type="component" value="Chromosome 7S"/>
</dbReference>
<proteinExistence type="predicted"/>